<evidence type="ECO:0000313" key="2">
    <source>
        <dbReference type="EMBL" id="KAE9528147.1"/>
    </source>
</evidence>
<evidence type="ECO:0000313" key="3">
    <source>
        <dbReference type="Proteomes" id="UP000475862"/>
    </source>
</evidence>
<organism evidence="2 3">
    <name type="scientific">Aphis glycines</name>
    <name type="common">Soybean aphid</name>
    <dbReference type="NCBI Taxonomy" id="307491"/>
    <lineage>
        <taxon>Eukaryota</taxon>
        <taxon>Metazoa</taxon>
        <taxon>Ecdysozoa</taxon>
        <taxon>Arthropoda</taxon>
        <taxon>Hexapoda</taxon>
        <taxon>Insecta</taxon>
        <taxon>Pterygota</taxon>
        <taxon>Neoptera</taxon>
        <taxon>Paraneoptera</taxon>
        <taxon>Hemiptera</taxon>
        <taxon>Sternorrhyncha</taxon>
        <taxon>Aphidomorpha</taxon>
        <taxon>Aphidoidea</taxon>
        <taxon>Aphididae</taxon>
        <taxon>Aphidini</taxon>
        <taxon>Aphis</taxon>
        <taxon>Aphis</taxon>
    </lineage>
</organism>
<dbReference type="EMBL" id="VYZN01000049">
    <property type="protein sequence ID" value="KAE9528147.1"/>
    <property type="molecule type" value="Genomic_DNA"/>
</dbReference>
<comment type="caution">
    <text evidence="2">The sequence shown here is derived from an EMBL/GenBank/DDBJ whole genome shotgun (WGS) entry which is preliminary data.</text>
</comment>
<keyword evidence="1" id="KW-1133">Transmembrane helix</keyword>
<keyword evidence="1" id="KW-0812">Transmembrane</keyword>
<protein>
    <submittedName>
        <fullName evidence="2">Uncharacterized protein</fullName>
    </submittedName>
</protein>
<accession>A0A6G0T8R9</accession>
<gene>
    <name evidence="2" type="ORF">AGLY_012569</name>
</gene>
<proteinExistence type="predicted"/>
<feature type="transmembrane region" description="Helical" evidence="1">
    <location>
        <begin position="66"/>
        <end position="86"/>
    </location>
</feature>
<feature type="transmembrane region" description="Helical" evidence="1">
    <location>
        <begin position="236"/>
        <end position="254"/>
    </location>
</feature>
<evidence type="ECO:0000256" key="1">
    <source>
        <dbReference type="SAM" id="Phobius"/>
    </source>
</evidence>
<reference evidence="2 3" key="1">
    <citation type="submission" date="2019-08" db="EMBL/GenBank/DDBJ databases">
        <title>The genome of the soybean aphid Biotype 1, its phylome, world population structure and adaptation to the North American continent.</title>
        <authorList>
            <person name="Giordano R."/>
            <person name="Donthu R.K."/>
            <person name="Hernandez A.G."/>
            <person name="Wright C.L."/>
            <person name="Zimin A.V."/>
        </authorList>
    </citation>
    <scope>NUCLEOTIDE SEQUENCE [LARGE SCALE GENOMIC DNA]</scope>
    <source>
        <tissue evidence="2">Whole aphids</tissue>
    </source>
</reference>
<sequence>MEQPSVSSRTYQLLDMSDSGSSSSAHVPPLILTSPRKKRYRKFGNNRDKFGEKVTFEKCRLQSRTVCVFFVLSVLIVWLLTMSWFINALQNELDKFNHTIITNEEQFVVCRYRFSRVYMVNILYRNGRIVLVDLYRSYEENGKDSHYRLKLGAINKHFIQTHRQVKAFSRENTSITKARGFSYATGGGGKLQTIDQTACTYCSTHYPIGGDSSSIVQVLAFTAAVDGTRDHEKLDVNLITLLLMLLLLLVVYTCKSDSTVKTIISRHSLVHPYYTHQSSHIHQQRPNRRLP</sequence>
<dbReference type="Proteomes" id="UP000475862">
    <property type="component" value="Unassembled WGS sequence"/>
</dbReference>
<keyword evidence="1" id="KW-0472">Membrane</keyword>
<dbReference type="OrthoDB" id="6609847at2759"/>
<keyword evidence="3" id="KW-1185">Reference proteome</keyword>
<name>A0A6G0T8R9_APHGL</name>
<dbReference type="AlphaFoldDB" id="A0A6G0T8R9"/>